<proteinExistence type="predicted"/>
<accession>A0AA47N3K9</accession>
<comment type="caution">
    <text evidence="1">The sequence shown here is derived from an EMBL/GenBank/DDBJ whole genome shotgun (WGS) entry which is preliminary data.</text>
</comment>
<keyword evidence="2" id="KW-1185">Reference proteome</keyword>
<evidence type="ECO:0000313" key="2">
    <source>
        <dbReference type="Proteomes" id="UP001174136"/>
    </source>
</evidence>
<evidence type="ECO:0000313" key="1">
    <source>
        <dbReference type="EMBL" id="KAK0151016.1"/>
    </source>
</evidence>
<dbReference type="PANTHER" id="PTHR47331">
    <property type="entry name" value="PHD-TYPE DOMAIN-CONTAINING PROTEIN"/>
    <property type="match status" value="1"/>
</dbReference>
<dbReference type="EMBL" id="JAOPHQ010001424">
    <property type="protein sequence ID" value="KAK0151016.1"/>
    <property type="molecule type" value="Genomic_DNA"/>
</dbReference>
<gene>
    <name evidence="1" type="ORF">N1851_007842</name>
</gene>
<dbReference type="PANTHER" id="PTHR47331:SF1">
    <property type="entry name" value="GAG-LIKE PROTEIN"/>
    <property type="match status" value="1"/>
</dbReference>
<name>A0AA47N3K9_MERPO</name>
<sequence>MTRTIKISVKKLQKKSLKCQWRNCSVFMNNGNCTLDHLEKHLPNNHHVPEQHLQSFNRISKNNLPFYSEYTTEPPSGQAWYIPHHGVGTSLNAELLLQGPDLTNSLLGVITRFPQEPGRLMADIKSVLESYVDELRFL</sequence>
<dbReference type="Proteomes" id="UP001174136">
    <property type="component" value="Unassembled WGS sequence"/>
</dbReference>
<organism evidence="1 2">
    <name type="scientific">Merluccius polli</name>
    <name type="common">Benguela hake</name>
    <name type="synonym">Merluccius cadenati</name>
    <dbReference type="NCBI Taxonomy" id="89951"/>
    <lineage>
        <taxon>Eukaryota</taxon>
        <taxon>Metazoa</taxon>
        <taxon>Chordata</taxon>
        <taxon>Craniata</taxon>
        <taxon>Vertebrata</taxon>
        <taxon>Euteleostomi</taxon>
        <taxon>Actinopterygii</taxon>
        <taxon>Neopterygii</taxon>
        <taxon>Teleostei</taxon>
        <taxon>Neoteleostei</taxon>
        <taxon>Acanthomorphata</taxon>
        <taxon>Zeiogadaria</taxon>
        <taxon>Gadariae</taxon>
        <taxon>Gadiformes</taxon>
        <taxon>Gadoidei</taxon>
        <taxon>Merlucciidae</taxon>
        <taxon>Merluccius</taxon>
    </lineage>
</organism>
<protein>
    <submittedName>
        <fullName evidence="1">Uncharacterized protein</fullName>
    </submittedName>
</protein>
<reference evidence="1" key="1">
    <citation type="journal article" date="2023" name="Front. Mar. Sci.">
        <title>A new Merluccius polli reference genome to investigate the effects of global change in West African waters.</title>
        <authorList>
            <person name="Mateo J.L."/>
            <person name="Blanco-Fernandez C."/>
            <person name="Garcia-Vazquez E."/>
            <person name="Machado-Schiaffino G."/>
        </authorList>
    </citation>
    <scope>NUCLEOTIDE SEQUENCE</scope>
    <source>
        <strain evidence="1">C29</strain>
        <tissue evidence="1">Fin</tissue>
    </source>
</reference>
<dbReference type="AlphaFoldDB" id="A0AA47N3K9"/>